<sequence>MAKKYHSKELDTVPIMIDANVKD</sequence>
<proteinExistence type="predicted"/>
<evidence type="ECO:0000313" key="2">
    <source>
        <dbReference type="Proteomes" id="UP000676336"/>
    </source>
</evidence>
<organism evidence="1 2">
    <name type="scientific">Rotaria magnacalcarata</name>
    <dbReference type="NCBI Taxonomy" id="392030"/>
    <lineage>
        <taxon>Eukaryota</taxon>
        <taxon>Metazoa</taxon>
        <taxon>Spiralia</taxon>
        <taxon>Gnathifera</taxon>
        <taxon>Rotifera</taxon>
        <taxon>Eurotatoria</taxon>
        <taxon>Bdelloidea</taxon>
        <taxon>Philodinida</taxon>
        <taxon>Philodinidae</taxon>
        <taxon>Rotaria</taxon>
    </lineage>
</organism>
<name>A0A8S3DWP8_9BILA</name>
<gene>
    <name evidence="1" type="ORF">SMN809_LOCUS58743</name>
</gene>
<comment type="caution">
    <text evidence="1">The sequence shown here is derived from an EMBL/GenBank/DDBJ whole genome shotgun (WGS) entry which is preliminary data.</text>
</comment>
<accession>A0A8S3DWP8</accession>
<feature type="non-terminal residue" evidence="1">
    <location>
        <position position="1"/>
    </location>
</feature>
<dbReference type="EMBL" id="CAJOBI010221654">
    <property type="protein sequence ID" value="CAF5042929.1"/>
    <property type="molecule type" value="Genomic_DNA"/>
</dbReference>
<dbReference type="Proteomes" id="UP000676336">
    <property type="component" value="Unassembled WGS sequence"/>
</dbReference>
<evidence type="ECO:0000313" key="1">
    <source>
        <dbReference type="EMBL" id="CAF5042929.1"/>
    </source>
</evidence>
<dbReference type="AlphaFoldDB" id="A0A8S3DWP8"/>
<reference evidence="1" key="1">
    <citation type="submission" date="2021-02" db="EMBL/GenBank/DDBJ databases">
        <authorList>
            <person name="Nowell W R."/>
        </authorList>
    </citation>
    <scope>NUCLEOTIDE SEQUENCE</scope>
</reference>
<protein>
    <submittedName>
        <fullName evidence="1">Uncharacterized protein</fullName>
    </submittedName>
</protein>